<feature type="domain" description="Outer membrane protein beta-barrel" evidence="3">
    <location>
        <begin position="202"/>
        <end position="419"/>
    </location>
</feature>
<keyword evidence="2" id="KW-0472">Membrane</keyword>
<dbReference type="Pfam" id="PF13505">
    <property type="entry name" value="OMP_b-brl"/>
    <property type="match status" value="1"/>
</dbReference>
<keyword evidence="1" id="KW-0732">Signal</keyword>
<proteinExistence type="predicted"/>
<sequence length="423" mass="48500">MSDIWQNKLRNRINSYEETAPDGLWEELERQIDSDIMLGEEDISENYISGKVINIQNRKLHRLRSISISAIAAAAVVVLFYLLNIKQDNTIHEPILKENNIDIEFADKSELDLNKEVPDIILAKNNIKPKVTSSNILTTSENKSSETEINNGITLYNEDIVTERVDEPVVIEEQVVNDISKENLEDGNELLIASSSNIDNLKRSRWQTNVSISNTSSGSSETFPGYGTFALKETVNQQYAFLSEYSREGAYTDIKHEQPITLGLTLRYNINDKWNITSGITYSLLSSKLRSQGENYYYDDNQKLHYIGVPLNIAYNFWQNNNFLGYFTAGAHMQKNVCGRLVSNYYIDNQLESTTSERITEKELQWSVNSAVGIEYRVSDYLGLYAEPGIDYYFKNSSELKTIYKDRPFSFNLRVGIRFTFND</sequence>
<dbReference type="PATRIC" id="fig|1562970.3.peg.881"/>
<reference evidence="4 5" key="1">
    <citation type="submission" date="2014-08" db="EMBL/GenBank/DDBJ databases">
        <authorList>
            <person name="Wibberg D."/>
        </authorList>
    </citation>
    <scope>NUCLEOTIDE SEQUENCE [LARGE SCALE GENOMIC DNA]</scope>
    <source>
        <strain evidence="5">ING2-E5B</strain>
    </source>
</reference>
<organism evidence="4 5">
    <name type="scientific">Fermentimonas caenicola</name>
    <dbReference type="NCBI Taxonomy" id="1562970"/>
    <lineage>
        <taxon>Bacteria</taxon>
        <taxon>Pseudomonadati</taxon>
        <taxon>Bacteroidota</taxon>
        <taxon>Bacteroidia</taxon>
        <taxon>Bacteroidales</taxon>
        <taxon>Dysgonomonadaceae</taxon>
        <taxon>Fermentimonas</taxon>
    </lineage>
</organism>
<dbReference type="EMBL" id="LN515532">
    <property type="protein sequence ID" value="CEA15651.1"/>
    <property type="molecule type" value="Genomic_DNA"/>
</dbReference>
<dbReference type="KEGG" id="pbt:ING2E5B_0889"/>
<evidence type="ECO:0000256" key="1">
    <source>
        <dbReference type="ARBA" id="ARBA00022729"/>
    </source>
</evidence>
<evidence type="ECO:0000313" key="5">
    <source>
        <dbReference type="Proteomes" id="UP000032417"/>
    </source>
</evidence>
<keyword evidence="2" id="KW-1133">Transmembrane helix</keyword>
<accession>A0A098BZQ4</accession>
<evidence type="ECO:0000313" key="4">
    <source>
        <dbReference type="EMBL" id="CEA15651.1"/>
    </source>
</evidence>
<evidence type="ECO:0000256" key="2">
    <source>
        <dbReference type="SAM" id="Phobius"/>
    </source>
</evidence>
<evidence type="ECO:0000259" key="3">
    <source>
        <dbReference type="Pfam" id="PF13505"/>
    </source>
</evidence>
<protein>
    <recommendedName>
        <fullName evidence="3">Outer membrane protein beta-barrel domain-containing protein</fullName>
    </recommendedName>
</protein>
<gene>
    <name evidence="4" type="ORF">ING2E5B_0889</name>
</gene>
<dbReference type="InterPro" id="IPR027385">
    <property type="entry name" value="Beta-barrel_OMP"/>
</dbReference>
<feature type="transmembrane region" description="Helical" evidence="2">
    <location>
        <begin position="63"/>
        <end position="83"/>
    </location>
</feature>
<dbReference type="SUPFAM" id="SSF56925">
    <property type="entry name" value="OMPA-like"/>
    <property type="match status" value="1"/>
</dbReference>
<dbReference type="InterPro" id="IPR011250">
    <property type="entry name" value="OMP/PagP_B-barrel"/>
</dbReference>
<keyword evidence="2" id="KW-0812">Transmembrane</keyword>
<dbReference type="OrthoDB" id="1150526at2"/>
<dbReference type="HOGENOM" id="CLU_050662_0_0_10"/>
<dbReference type="STRING" id="1562970.ING2E5B_0889"/>
<dbReference type="AlphaFoldDB" id="A0A098BZQ4"/>
<keyword evidence="5" id="KW-1185">Reference proteome</keyword>
<dbReference type="Proteomes" id="UP000032417">
    <property type="component" value="Chromosome 1"/>
</dbReference>
<name>A0A098BZQ4_9BACT</name>
<dbReference type="Gene3D" id="2.40.160.20">
    <property type="match status" value="1"/>
</dbReference>